<gene>
    <name evidence="3" type="ordered locus">Dsui_2585</name>
</gene>
<keyword evidence="1" id="KW-0812">Transmembrane</keyword>
<dbReference type="KEGG" id="dsu:Dsui_2585"/>
<dbReference type="eggNOG" id="COG3736">
    <property type="taxonomic scope" value="Bacteria"/>
</dbReference>
<protein>
    <submittedName>
        <fullName evidence="3">Type IV secretory pathway, component VirB8</fullName>
    </submittedName>
</protein>
<feature type="domain" description="Bacterial virulence protein VirB8" evidence="2">
    <location>
        <begin position="45"/>
        <end position="234"/>
    </location>
</feature>
<dbReference type="InterPro" id="IPR007430">
    <property type="entry name" value="VirB8"/>
</dbReference>
<dbReference type="EMBL" id="CP003153">
    <property type="protein sequence ID" value="AEV26936.1"/>
    <property type="molecule type" value="Genomic_DNA"/>
</dbReference>
<accession>G8QNP2</accession>
<evidence type="ECO:0000313" key="4">
    <source>
        <dbReference type="Proteomes" id="UP000005633"/>
    </source>
</evidence>
<proteinExistence type="predicted"/>
<organism evidence="3 4">
    <name type="scientific">Azospira oryzae (strain ATCC BAA-33 / DSM 13638 / PS)</name>
    <name type="common">Dechlorosoma suillum</name>
    <dbReference type="NCBI Taxonomy" id="640081"/>
    <lineage>
        <taxon>Bacteria</taxon>
        <taxon>Pseudomonadati</taxon>
        <taxon>Pseudomonadota</taxon>
        <taxon>Betaproteobacteria</taxon>
        <taxon>Rhodocyclales</taxon>
        <taxon>Rhodocyclaceae</taxon>
        <taxon>Azospira</taxon>
    </lineage>
</organism>
<dbReference type="GO" id="GO:0016020">
    <property type="term" value="C:membrane"/>
    <property type="evidence" value="ECO:0007669"/>
    <property type="project" value="InterPro"/>
</dbReference>
<evidence type="ECO:0000313" key="3">
    <source>
        <dbReference type="EMBL" id="AEV26936.1"/>
    </source>
</evidence>
<keyword evidence="1" id="KW-0472">Membrane</keyword>
<dbReference type="AlphaFoldDB" id="G8QNP2"/>
<dbReference type="OrthoDB" id="9154451at2"/>
<evidence type="ECO:0000259" key="2">
    <source>
        <dbReference type="Pfam" id="PF04335"/>
    </source>
</evidence>
<name>G8QNP2_AZOOP</name>
<dbReference type="HOGENOM" id="CLU_1105493_0_0_4"/>
<sequence>MTFFSKNPRREVHGTATPLPGTIKSDLLPGAKKRWFEAFIAPLLETSRVYRFTVFVCLIALIEAGALYRLIPLHERVPYLADWTEDGQLREVGQFKRLTPENVQQVQVNYHAKTWAKRLLTIGSQTKTNLEAAASWVRGAGVNELNEWLETDRPGERLASNPDYTRTIEKEIVVTNGQGKTLFLHIELVERNKGVITGRPKKILQIDYDLVPQMMNDRDNPIGLAIIHFMVGDE</sequence>
<dbReference type="Proteomes" id="UP000005633">
    <property type="component" value="Chromosome"/>
</dbReference>
<evidence type="ECO:0000256" key="1">
    <source>
        <dbReference type="SAM" id="Phobius"/>
    </source>
</evidence>
<feature type="transmembrane region" description="Helical" evidence="1">
    <location>
        <begin position="49"/>
        <end position="71"/>
    </location>
</feature>
<keyword evidence="1" id="KW-1133">Transmembrane helix</keyword>
<dbReference type="RefSeq" id="WP_014237617.1">
    <property type="nucleotide sequence ID" value="NC_016616.1"/>
</dbReference>
<dbReference type="STRING" id="640081.Dsui_2585"/>
<dbReference type="Pfam" id="PF04335">
    <property type="entry name" value="VirB8"/>
    <property type="match status" value="1"/>
</dbReference>
<reference evidence="3 4" key="1">
    <citation type="journal article" date="2012" name="J. Bacteriol.">
        <title>Complete genome sequence of the anaerobic perchlorate-reducing bacterium Azospira suillum strain PS.</title>
        <authorList>
            <person name="Byrne-Bailey K.G."/>
            <person name="Coates J.D."/>
        </authorList>
    </citation>
    <scope>NUCLEOTIDE SEQUENCE [LARGE SCALE GENOMIC DNA]</scope>
    <source>
        <strain evidence="4">ATCC BAA-33 / DSM 13638 / PS</strain>
    </source>
</reference>